<dbReference type="SUPFAM" id="SSF52540">
    <property type="entry name" value="P-loop containing nucleoside triphosphate hydrolases"/>
    <property type="match status" value="1"/>
</dbReference>
<dbReference type="Gene3D" id="3.40.50.300">
    <property type="entry name" value="P-loop containing nucleotide triphosphate hydrolases"/>
    <property type="match status" value="1"/>
</dbReference>
<dbReference type="AlphaFoldDB" id="X1BSC0"/>
<dbReference type="InterPro" id="IPR038734">
    <property type="entry name" value="YhaN_AAA"/>
</dbReference>
<name>X1BSC0_9ZZZZ</name>
<reference evidence="2" key="1">
    <citation type="journal article" date="2014" name="Front. Microbiol.">
        <title>High frequency of phylogenetically diverse reductive dehalogenase-homologous genes in deep subseafloor sedimentary metagenomes.</title>
        <authorList>
            <person name="Kawai M."/>
            <person name="Futagami T."/>
            <person name="Toyoda A."/>
            <person name="Takaki Y."/>
            <person name="Nishi S."/>
            <person name="Hori S."/>
            <person name="Arai W."/>
            <person name="Tsubouchi T."/>
            <person name="Morono Y."/>
            <person name="Uchiyama I."/>
            <person name="Ito T."/>
            <person name="Fujiyama A."/>
            <person name="Inagaki F."/>
            <person name="Takami H."/>
        </authorList>
    </citation>
    <scope>NUCLEOTIDE SEQUENCE</scope>
    <source>
        <strain evidence="2">Expedition CK06-06</strain>
    </source>
</reference>
<sequence length="133" mass="15361">MRIKEINLQHYGPLPKFNKEFDEGVHLIYGLNESGKTLLIDAIMKMLIGGTKFHSSLRRVEEKPSGHIIIDKDGKEIKLDEKENLETLMKIGSDELRNIFCIRDADLQISEETEFYERTQDKIAGLKSADLRR</sequence>
<dbReference type="InterPro" id="IPR027417">
    <property type="entry name" value="P-loop_NTPase"/>
</dbReference>
<dbReference type="EMBL" id="BART01018191">
    <property type="protein sequence ID" value="GAG87093.1"/>
    <property type="molecule type" value="Genomic_DNA"/>
</dbReference>
<evidence type="ECO:0000313" key="2">
    <source>
        <dbReference type="EMBL" id="GAG87093.1"/>
    </source>
</evidence>
<proteinExistence type="predicted"/>
<feature type="domain" description="YhaN AAA" evidence="1">
    <location>
        <begin position="1"/>
        <end position="49"/>
    </location>
</feature>
<organism evidence="2">
    <name type="scientific">marine sediment metagenome</name>
    <dbReference type="NCBI Taxonomy" id="412755"/>
    <lineage>
        <taxon>unclassified sequences</taxon>
        <taxon>metagenomes</taxon>
        <taxon>ecological metagenomes</taxon>
    </lineage>
</organism>
<evidence type="ECO:0000259" key="1">
    <source>
        <dbReference type="Pfam" id="PF13514"/>
    </source>
</evidence>
<dbReference type="Pfam" id="PF13514">
    <property type="entry name" value="AAA_27"/>
    <property type="match status" value="1"/>
</dbReference>
<protein>
    <recommendedName>
        <fullName evidence="1">YhaN AAA domain-containing protein</fullName>
    </recommendedName>
</protein>
<feature type="non-terminal residue" evidence="2">
    <location>
        <position position="133"/>
    </location>
</feature>
<gene>
    <name evidence="2" type="ORF">S01H4_34388</name>
</gene>
<comment type="caution">
    <text evidence="2">The sequence shown here is derived from an EMBL/GenBank/DDBJ whole genome shotgun (WGS) entry which is preliminary data.</text>
</comment>
<accession>X1BSC0</accession>